<dbReference type="EMBL" id="JACTVA010000040">
    <property type="protein sequence ID" value="MBC9208874.1"/>
    <property type="molecule type" value="Genomic_DNA"/>
</dbReference>
<dbReference type="InterPro" id="IPR021457">
    <property type="entry name" value="DUF3108"/>
</dbReference>
<feature type="chain" id="PRO_5046821059" evidence="2">
    <location>
        <begin position="32"/>
        <end position="297"/>
    </location>
</feature>
<feature type="region of interest" description="Disordered" evidence="1">
    <location>
        <begin position="121"/>
        <end position="147"/>
    </location>
</feature>
<reference evidence="3 4" key="1">
    <citation type="journal article" date="2013" name="Int. J. Syst. Evol. Microbiol.">
        <title>Roseomonas aerophila sp. nov., isolated from air.</title>
        <authorList>
            <person name="Kim S.J."/>
            <person name="Weon H.Y."/>
            <person name="Ahn J.H."/>
            <person name="Hong S.B."/>
            <person name="Seok S.J."/>
            <person name="Whang K.S."/>
            <person name="Kwon S.W."/>
        </authorList>
    </citation>
    <scope>NUCLEOTIDE SEQUENCE [LARGE SCALE GENOMIC DNA]</scope>
    <source>
        <strain evidence="3 4">NBRC 108923</strain>
    </source>
</reference>
<keyword evidence="4" id="KW-1185">Reference proteome</keyword>
<evidence type="ECO:0000313" key="3">
    <source>
        <dbReference type="EMBL" id="MBC9208874.1"/>
    </source>
</evidence>
<name>A0ABR7RQK3_9PROT</name>
<dbReference type="Pfam" id="PF11306">
    <property type="entry name" value="DUF3108"/>
    <property type="match status" value="1"/>
</dbReference>
<sequence>MPIQATVSHASLAAASLLAACGLLAAAPAAAEPLRALYSVRGGGLQMMQVEAIFDVDTPGRYSVTAAWRTTGMARLFGGAEFSGGAEGRWVGNQARPQRYNVAGTMRGEARRTLMEYPAGQPVVRIRQADPDEQRDPVPEAQTRNTTDQFSAVAQLARIIAETGRCDAQTVIYDGARRVEMQTRTAGRDRLFPWSSAWHGEALRCAFTGLQTAGFKQDDSERAREPQEGVAWMAPPRPGDMPIPVRLEIPSRLFGAMTIYLMEVGPAAPAARAASSSAGSAAGASAAGAPSAASRGP</sequence>
<gene>
    <name evidence="3" type="ORF">IBL26_18650</name>
</gene>
<feature type="compositionally biased region" description="Basic and acidic residues" evidence="1">
    <location>
        <begin position="127"/>
        <end position="138"/>
    </location>
</feature>
<evidence type="ECO:0000313" key="4">
    <source>
        <dbReference type="Proteomes" id="UP000626026"/>
    </source>
</evidence>
<evidence type="ECO:0000256" key="2">
    <source>
        <dbReference type="SAM" id="SignalP"/>
    </source>
</evidence>
<comment type="caution">
    <text evidence="3">The sequence shown here is derived from an EMBL/GenBank/DDBJ whole genome shotgun (WGS) entry which is preliminary data.</text>
</comment>
<feature type="signal peptide" evidence="2">
    <location>
        <begin position="1"/>
        <end position="31"/>
    </location>
</feature>
<evidence type="ECO:0000256" key="1">
    <source>
        <dbReference type="SAM" id="MobiDB-lite"/>
    </source>
</evidence>
<accession>A0ABR7RQK3</accession>
<feature type="region of interest" description="Disordered" evidence="1">
    <location>
        <begin position="271"/>
        <end position="297"/>
    </location>
</feature>
<organism evidence="3 4">
    <name type="scientific">Teichococcus aerophilus</name>
    <dbReference type="NCBI Taxonomy" id="1224513"/>
    <lineage>
        <taxon>Bacteria</taxon>
        <taxon>Pseudomonadati</taxon>
        <taxon>Pseudomonadota</taxon>
        <taxon>Alphaproteobacteria</taxon>
        <taxon>Acetobacterales</taxon>
        <taxon>Roseomonadaceae</taxon>
        <taxon>Roseomonas</taxon>
    </lineage>
</organism>
<keyword evidence="2" id="KW-0732">Signal</keyword>
<protein>
    <submittedName>
        <fullName evidence="3">DUF3108 domain-containing protein</fullName>
    </submittedName>
</protein>
<proteinExistence type="predicted"/>
<dbReference type="Proteomes" id="UP000626026">
    <property type="component" value="Unassembled WGS sequence"/>
</dbReference>